<sequence>MFWLLTALFIILLYLIYSPLQRTYQQIKLETEATNKVLDDPDYLERMKRRRYAPLHALPRVEFNASFDTLEGPGGGHCFSQPIRVSRRDLVTYDCASLCDDIRAAYFYVGPYDRLVVDGNELEEGGYCTTNSVPRNCNRETSILLHSINHWTCIAEDPRYYAGRTGLIQTAGRQHYNRIRPGFYVLNRLWDTVLDREVDPTINTFRRTWDDLKEDGTRRFQVRCDAPDEKGNAMFVNPRNQIECLPNVCTNMQFAVRTVMPNFETGECDCGNYNETRVTHLDRWDKSSVCVSVVDRRDVANRSYIFRVPCISMDMPINQYRDNVLLCPPDLINTNTDNAYEFILNGVVPLSGNGIHEPTTQLYNDTRSRINWRDVNPNYVSDLDRPPP</sequence>
<organism evidence="1 2">
    <name type="scientific">Trichoplusia ni granulovirus LBIV-12</name>
    <dbReference type="NCBI Taxonomy" id="1916701"/>
    <lineage>
        <taxon>Viruses</taxon>
        <taxon>Viruses incertae sedis</taxon>
        <taxon>Naldaviricetes</taxon>
        <taxon>Lefavirales</taxon>
        <taxon>Baculoviridae</taxon>
        <taxon>Betabaculovirus</taxon>
        <taxon>Betabaculovirus trini</taxon>
    </lineage>
</organism>
<dbReference type="GeneID" id="37616912"/>
<name>A0A1D8QL63_GVTN</name>
<dbReference type="InterPro" id="IPR006725">
    <property type="entry name" value="PIF2"/>
</dbReference>
<dbReference type="EMBL" id="KU752557">
    <property type="protein sequence ID" value="AOW41376.1"/>
    <property type="molecule type" value="Genomic_DNA"/>
</dbReference>
<dbReference type="Proteomes" id="UP000232707">
    <property type="component" value="Segment"/>
</dbReference>
<dbReference type="Pfam" id="PF04631">
    <property type="entry name" value="PIF2"/>
    <property type="match status" value="1"/>
</dbReference>
<accession>A0A1D8QL63</accession>
<dbReference type="KEGG" id="vg:37616912"/>
<evidence type="ECO:0000313" key="1">
    <source>
        <dbReference type="EMBL" id="AOW41376.1"/>
    </source>
</evidence>
<reference evidence="1 2" key="1">
    <citation type="submission" date="2016-02" db="EMBL/GenBank/DDBJ databases">
        <title>Genome sequence of a new Betabaculovirus TnGV isolated from the cabagge looper Trichoplusia ni (Lepidoptera: Noctuidae).</title>
        <authorList>
            <person name="Del Rincon-Castro M.C."/>
            <person name="Bivian-Hernandez Mdl.A."/>
            <person name="Lopez-Tlacomulco J.J."/>
            <person name="Ibarra J.E."/>
        </authorList>
    </citation>
    <scope>NUCLEOTIDE SEQUENCE [LARGE SCALE GENOMIC DNA]</scope>
    <source>
        <strain evidence="1">LBIV-12</strain>
    </source>
</reference>
<evidence type="ECO:0000313" key="2">
    <source>
        <dbReference type="Proteomes" id="UP000232707"/>
    </source>
</evidence>
<protein>
    <submittedName>
        <fullName evidence="1">Pif-2</fullName>
    </submittedName>
</protein>
<dbReference type="RefSeq" id="YP_009506107.1">
    <property type="nucleotide sequence ID" value="NC_038375.1"/>
</dbReference>
<keyword evidence="2" id="KW-1185">Reference proteome</keyword>
<proteinExistence type="predicted"/>